<dbReference type="STRING" id="1156985.SAMN04488118_106153"/>
<proteinExistence type="predicted"/>
<dbReference type="Pfam" id="PF11899">
    <property type="entry name" value="DUF3419"/>
    <property type="match status" value="1"/>
</dbReference>
<dbReference type="OrthoDB" id="1522784at2"/>
<sequence>MTQAQTLDHTSDQSIEHRIGTAVNQNAAHTREGLLERLFGWFFKGLVYAQIWEDPVADMNALQITEQDDLVCIASGGCNVMSYLMAQPASITAVDLSPAHVALNKLKVAAPRYLDQNAFYDLFGHANKDSNIRALDQHVLPHLDQITRAYWNKATWRGQRKQMFARGLYRHGLLGQFLKFAHALCWAGGVKFDKLLTAQSLDDQNAFFDQEIAPLYDSRFVRFLANRRASLFGLGIPPAQYDKLAADTGGDIIAVLRERTRKLFCDFPIHDNYFAWQAANRGYKSDGTGPVPPYLEAQNFETLRACVDRVEVLNQSVTEMLAAQPEGSKSVYVLLDAQDWMNDDQLNDLWHQITRTARPGARVLFRTGGLTDILPGRVEGAILNHWRYDAEASTRATAEDRSAIYGAVHMYRYEGA</sequence>
<dbReference type="PANTHER" id="PTHR47473:SF1">
    <property type="entry name" value="METHYLTRANSFERASE DOMAIN-CONTAINING PROTEIN"/>
    <property type="match status" value="1"/>
</dbReference>
<dbReference type="InterPro" id="IPR021829">
    <property type="entry name" value="DUF3419"/>
</dbReference>
<protein>
    <submittedName>
        <fullName evidence="1">S-adenosylmethionine-diacylglycerol 3-amino-3-carboxypropyl transferase</fullName>
    </submittedName>
</protein>
<dbReference type="RefSeq" id="WP_090219023.1">
    <property type="nucleotide sequence ID" value="NZ_CANMPF010000004.1"/>
</dbReference>
<name>A0A1G5QWG6_9RHOB</name>
<keyword evidence="2" id="KW-1185">Reference proteome</keyword>
<evidence type="ECO:0000313" key="1">
    <source>
        <dbReference type="EMBL" id="SCZ66185.1"/>
    </source>
</evidence>
<reference evidence="1 2" key="1">
    <citation type="submission" date="2016-10" db="EMBL/GenBank/DDBJ databases">
        <authorList>
            <person name="de Groot N.N."/>
        </authorList>
    </citation>
    <scope>NUCLEOTIDE SEQUENCE [LARGE SCALE GENOMIC DNA]</scope>
    <source>
        <strain evidence="1 2">U95</strain>
    </source>
</reference>
<dbReference type="AlphaFoldDB" id="A0A1G5QWG6"/>
<dbReference type="PANTHER" id="PTHR47473">
    <property type="entry name" value="BTA1P"/>
    <property type="match status" value="1"/>
</dbReference>
<evidence type="ECO:0000313" key="2">
    <source>
        <dbReference type="Proteomes" id="UP000198767"/>
    </source>
</evidence>
<dbReference type="GO" id="GO:0016740">
    <property type="term" value="F:transferase activity"/>
    <property type="evidence" value="ECO:0007669"/>
    <property type="project" value="UniProtKB-KW"/>
</dbReference>
<dbReference type="Proteomes" id="UP000198767">
    <property type="component" value="Unassembled WGS sequence"/>
</dbReference>
<dbReference type="EMBL" id="FMWG01000006">
    <property type="protein sequence ID" value="SCZ66185.1"/>
    <property type="molecule type" value="Genomic_DNA"/>
</dbReference>
<accession>A0A1G5QWG6</accession>
<organism evidence="1 2">
    <name type="scientific">Epibacterium ulvae</name>
    <dbReference type="NCBI Taxonomy" id="1156985"/>
    <lineage>
        <taxon>Bacteria</taxon>
        <taxon>Pseudomonadati</taxon>
        <taxon>Pseudomonadota</taxon>
        <taxon>Alphaproteobacteria</taxon>
        <taxon>Rhodobacterales</taxon>
        <taxon>Roseobacteraceae</taxon>
        <taxon>Epibacterium</taxon>
    </lineage>
</organism>
<keyword evidence="1" id="KW-0808">Transferase</keyword>
<gene>
    <name evidence="1" type="ORF">SAMN04488118_106153</name>
</gene>